<dbReference type="EMBL" id="KN832234">
    <property type="protein sequence ID" value="KIN93075.1"/>
    <property type="molecule type" value="Genomic_DNA"/>
</dbReference>
<dbReference type="AlphaFoldDB" id="A0A0C3NAZ5"/>
<dbReference type="InParanoid" id="A0A0C3NAZ5"/>
<dbReference type="Proteomes" id="UP000054217">
    <property type="component" value="Unassembled WGS sequence"/>
</dbReference>
<feature type="region of interest" description="Disordered" evidence="1">
    <location>
        <begin position="65"/>
        <end position="144"/>
    </location>
</feature>
<evidence type="ECO:0000256" key="1">
    <source>
        <dbReference type="SAM" id="MobiDB-lite"/>
    </source>
</evidence>
<feature type="compositionally biased region" description="Basic and acidic residues" evidence="1">
    <location>
        <begin position="81"/>
        <end position="97"/>
    </location>
</feature>
<reference evidence="3" key="2">
    <citation type="submission" date="2015-01" db="EMBL/GenBank/DDBJ databases">
        <title>Evolutionary Origins and Diversification of the Mycorrhizal Mutualists.</title>
        <authorList>
            <consortium name="DOE Joint Genome Institute"/>
            <consortium name="Mycorrhizal Genomics Consortium"/>
            <person name="Kohler A."/>
            <person name="Kuo A."/>
            <person name="Nagy L.G."/>
            <person name="Floudas D."/>
            <person name="Copeland A."/>
            <person name="Barry K.W."/>
            <person name="Cichocki N."/>
            <person name="Veneault-Fourrey C."/>
            <person name="LaButti K."/>
            <person name="Lindquist E.A."/>
            <person name="Lipzen A."/>
            <person name="Lundell T."/>
            <person name="Morin E."/>
            <person name="Murat C."/>
            <person name="Riley R."/>
            <person name="Ohm R."/>
            <person name="Sun H."/>
            <person name="Tunlid A."/>
            <person name="Henrissat B."/>
            <person name="Grigoriev I.V."/>
            <person name="Hibbett D.S."/>
            <person name="Martin F."/>
        </authorList>
    </citation>
    <scope>NUCLEOTIDE SEQUENCE [LARGE SCALE GENOMIC DNA]</scope>
    <source>
        <strain evidence="3">Marx 270</strain>
    </source>
</reference>
<name>A0A0C3NAZ5_PISTI</name>
<gene>
    <name evidence="2" type="ORF">M404DRAFT_36424</name>
</gene>
<keyword evidence="3" id="KW-1185">Reference proteome</keyword>
<dbReference type="HOGENOM" id="CLU_1251115_0_0_1"/>
<protein>
    <submittedName>
        <fullName evidence="2">Uncharacterized protein</fullName>
    </submittedName>
</protein>
<feature type="compositionally biased region" description="Acidic residues" evidence="1">
    <location>
        <begin position="98"/>
        <end position="107"/>
    </location>
</feature>
<evidence type="ECO:0000313" key="3">
    <source>
        <dbReference type="Proteomes" id="UP000054217"/>
    </source>
</evidence>
<feature type="compositionally biased region" description="Acidic residues" evidence="1">
    <location>
        <begin position="121"/>
        <end position="144"/>
    </location>
</feature>
<evidence type="ECO:0000313" key="2">
    <source>
        <dbReference type="EMBL" id="KIN93075.1"/>
    </source>
</evidence>
<dbReference type="OrthoDB" id="2712555at2759"/>
<reference evidence="2 3" key="1">
    <citation type="submission" date="2014-04" db="EMBL/GenBank/DDBJ databases">
        <authorList>
            <consortium name="DOE Joint Genome Institute"/>
            <person name="Kuo A."/>
            <person name="Kohler A."/>
            <person name="Costa M.D."/>
            <person name="Nagy L.G."/>
            <person name="Floudas D."/>
            <person name="Copeland A."/>
            <person name="Barry K.W."/>
            <person name="Cichocki N."/>
            <person name="Veneault-Fourrey C."/>
            <person name="LaButti K."/>
            <person name="Lindquist E.A."/>
            <person name="Lipzen A."/>
            <person name="Lundell T."/>
            <person name="Morin E."/>
            <person name="Murat C."/>
            <person name="Sun H."/>
            <person name="Tunlid A."/>
            <person name="Henrissat B."/>
            <person name="Grigoriev I.V."/>
            <person name="Hibbett D.S."/>
            <person name="Martin F."/>
            <person name="Nordberg H.P."/>
            <person name="Cantor M.N."/>
            <person name="Hua S.X."/>
        </authorList>
    </citation>
    <scope>NUCLEOTIDE SEQUENCE [LARGE SCALE GENOMIC DNA]</scope>
    <source>
        <strain evidence="2 3">Marx 270</strain>
    </source>
</reference>
<accession>A0A0C3NAZ5</accession>
<proteinExistence type="predicted"/>
<sequence>MGGPDPADAEEQCVVASLHIGKNRCGLNFAESYHHFDSTVVQAYAEFLDSKLHDNVPVIAASSISKKTGHDKGSNANDGADVMKGDNDDEPDDHRSMDDEDDADVGEGQEGNDAGIGKDNEGDDAGIGDNQEGDDSGIDDDQEVDNAGRLDKLSGASTLIFIFSTLRFRSCNIMLSYRLATAHSDHTSEYCKSSQNSSICCNTFTRCNARFHHGTSECCNA</sequence>
<organism evidence="2 3">
    <name type="scientific">Pisolithus tinctorius Marx 270</name>
    <dbReference type="NCBI Taxonomy" id="870435"/>
    <lineage>
        <taxon>Eukaryota</taxon>
        <taxon>Fungi</taxon>
        <taxon>Dikarya</taxon>
        <taxon>Basidiomycota</taxon>
        <taxon>Agaricomycotina</taxon>
        <taxon>Agaricomycetes</taxon>
        <taxon>Agaricomycetidae</taxon>
        <taxon>Boletales</taxon>
        <taxon>Sclerodermatineae</taxon>
        <taxon>Pisolithaceae</taxon>
        <taxon>Pisolithus</taxon>
    </lineage>
</organism>
<dbReference type="STRING" id="870435.A0A0C3NAZ5"/>